<name>A0A086TJ74_9FUNG</name>
<keyword evidence="3" id="KW-1185">Reference proteome</keyword>
<keyword evidence="1" id="KW-0732">Signal</keyword>
<dbReference type="OrthoDB" id="10310641at2759"/>
<evidence type="ECO:0000313" key="3">
    <source>
        <dbReference type="Proteomes" id="UP000243308"/>
    </source>
</evidence>
<organism evidence="2 3">
    <name type="scientific">Podila verticillata NRRL 6337</name>
    <dbReference type="NCBI Taxonomy" id="1069443"/>
    <lineage>
        <taxon>Eukaryota</taxon>
        <taxon>Fungi</taxon>
        <taxon>Fungi incertae sedis</taxon>
        <taxon>Mucoromycota</taxon>
        <taxon>Mortierellomycotina</taxon>
        <taxon>Mortierellomycetes</taxon>
        <taxon>Mortierellales</taxon>
        <taxon>Mortierellaceae</taxon>
        <taxon>Podila</taxon>
    </lineage>
</organism>
<dbReference type="AlphaFoldDB" id="A0A086TJ74"/>
<gene>
    <name evidence="2" type="ORF">MVEG_12155</name>
</gene>
<proteinExistence type="predicted"/>
<evidence type="ECO:0000256" key="1">
    <source>
        <dbReference type="SAM" id="SignalP"/>
    </source>
</evidence>
<protein>
    <submittedName>
        <fullName evidence="2">Uncharacterized protein</fullName>
    </submittedName>
</protein>
<reference evidence="2 3" key="1">
    <citation type="submission" date="2011-02" db="EMBL/GenBank/DDBJ databases">
        <title>The Genome Sequence of Mortierella verticillata NRRL 6337.</title>
        <authorList>
            <consortium name="The Broad Institute Genome Sequencing Platform"/>
            <person name="Russ C."/>
            <person name="Cuomo C."/>
            <person name="Burger G."/>
            <person name="Gray M.W."/>
            <person name="Holland P.W.H."/>
            <person name="King N."/>
            <person name="Lang F.B.F."/>
            <person name="Roger A.J."/>
            <person name="Ruiz-Trillo I."/>
            <person name="Young S.K."/>
            <person name="Zeng Q."/>
            <person name="Gargeya S."/>
            <person name="Alvarado L."/>
            <person name="Berlin A."/>
            <person name="Chapman S.B."/>
            <person name="Chen Z."/>
            <person name="Freedman E."/>
            <person name="Gellesch M."/>
            <person name="Goldberg J."/>
            <person name="Griggs A."/>
            <person name="Gujja S."/>
            <person name="Heilman E."/>
            <person name="Heiman D."/>
            <person name="Howarth C."/>
            <person name="Mehta T."/>
            <person name="Neiman D."/>
            <person name="Pearson M."/>
            <person name="Roberts A."/>
            <person name="Saif S."/>
            <person name="Shea T."/>
            <person name="Shenoy N."/>
            <person name="Sisk P."/>
            <person name="Stolte C."/>
            <person name="Sykes S."/>
            <person name="White J."/>
            <person name="Yandava C."/>
            <person name="Haas B."/>
            <person name="Nusbaum C."/>
            <person name="Birren B."/>
        </authorList>
    </citation>
    <scope>NUCLEOTIDE SEQUENCE [LARGE SCALE GENOMIC DNA]</scope>
    <source>
        <strain evidence="2 3">NRRL 6337</strain>
    </source>
</reference>
<evidence type="ECO:0000313" key="2">
    <source>
        <dbReference type="EMBL" id="KFH62001.1"/>
    </source>
</evidence>
<sequence length="104" mass="11185">MTRLLTLALSAVFSLQAVIAQTELPQGIYKISSVAAKGNPLTGVDPNRPTSLPVHVNAAVNLWEVKPQSERGYYRLSLVDALPYTGVDDGKVITHMANPGLDLE</sequence>
<dbReference type="EMBL" id="KN042434">
    <property type="protein sequence ID" value="KFH62001.1"/>
    <property type="molecule type" value="Genomic_DNA"/>
</dbReference>
<feature type="chain" id="PRO_5001815752" evidence="1">
    <location>
        <begin position="21"/>
        <end position="104"/>
    </location>
</feature>
<dbReference type="Proteomes" id="UP000243308">
    <property type="component" value="Unassembled WGS sequence"/>
</dbReference>
<feature type="signal peptide" evidence="1">
    <location>
        <begin position="1"/>
        <end position="20"/>
    </location>
</feature>
<accession>A0A086TJ74</accession>